<name>A0ABQ5U4A1_9PROT</name>
<comment type="caution">
    <text evidence="2">The sequence shown here is derived from an EMBL/GenBank/DDBJ whole genome shotgun (WGS) entry which is preliminary data.</text>
</comment>
<evidence type="ECO:0000313" key="3">
    <source>
        <dbReference type="Proteomes" id="UP001161409"/>
    </source>
</evidence>
<dbReference type="EMBL" id="BSNF01000008">
    <property type="protein sequence ID" value="GLQ06907.1"/>
    <property type="molecule type" value="Genomic_DNA"/>
</dbReference>
<reference evidence="2" key="2">
    <citation type="submission" date="2023-01" db="EMBL/GenBank/DDBJ databases">
        <title>Draft genome sequence of Sneathiella chinensis strain NBRC 103408.</title>
        <authorList>
            <person name="Sun Q."/>
            <person name="Mori K."/>
        </authorList>
    </citation>
    <scope>NUCLEOTIDE SEQUENCE</scope>
    <source>
        <strain evidence="2">NBRC 103408</strain>
    </source>
</reference>
<proteinExistence type="predicted"/>
<evidence type="ECO:0000313" key="2">
    <source>
        <dbReference type="EMBL" id="GLQ06907.1"/>
    </source>
</evidence>
<keyword evidence="3" id="KW-1185">Reference proteome</keyword>
<dbReference type="Proteomes" id="UP001161409">
    <property type="component" value="Unassembled WGS sequence"/>
</dbReference>
<accession>A0ABQ5U4A1</accession>
<reference evidence="2" key="1">
    <citation type="journal article" date="2014" name="Int. J. Syst. Evol. Microbiol.">
        <title>Complete genome of a new Firmicutes species belonging to the dominant human colonic microbiota ('Ruminococcus bicirculans') reveals two chromosomes and a selective capacity to utilize plant glucans.</title>
        <authorList>
            <consortium name="NISC Comparative Sequencing Program"/>
            <person name="Wegmann U."/>
            <person name="Louis P."/>
            <person name="Goesmann A."/>
            <person name="Henrissat B."/>
            <person name="Duncan S.H."/>
            <person name="Flint H.J."/>
        </authorList>
    </citation>
    <scope>NUCLEOTIDE SEQUENCE</scope>
    <source>
        <strain evidence="2">NBRC 103408</strain>
    </source>
</reference>
<feature type="region of interest" description="Disordered" evidence="1">
    <location>
        <begin position="1"/>
        <end position="116"/>
    </location>
</feature>
<gene>
    <name evidence="2" type="ORF">GCM10007924_21280</name>
</gene>
<organism evidence="2 3">
    <name type="scientific">Sneathiella chinensis</name>
    <dbReference type="NCBI Taxonomy" id="349750"/>
    <lineage>
        <taxon>Bacteria</taxon>
        <taxon>Pseudomonadati</taxon>
        <taxon>Pseudomonadota</taxon>
        <taxon>Alphaproteobacteria</taxon>
        <taxon>Sneathiellales</taxon>
        <taxon>Sneathiellaceae</taxon>
        <taxon>Sneathiella</taxon>
    </lineage>
</organism>
<evidence type="ECO:0000256" key="1">
    <source>
        <dbReference type="SAM" id="MobiDB-lite"/>
    </source>
</evidence>
<feature type="compositionally biased region" description="Basic and acidic residues" evidence="1">
    <location>
        <begin position="45"/>
        <end position="63"/>
    </location>
</feature>
<sequence length="150" mass="16666">MEGSITGEASQKAITADSGTPMLSRAAIRGITPQEQKGDSPPCEGRQKNHQDGRADKGPRDKPISPGCPQPRRQPDGQQDIGECLNQIAGDKNRTVRPLRGGDDKQTRQHRRRHQPDPMILPEAVHQQGQWLLRSFCDHTHTDIPNFIVL</sequence>
<protein>
    <submittedName>
        <fullName evidence="2">Uncharacterized protein</fullName>
    </submittedName>
</protein>